<evidence type="ECO:0000256" key="2">
    <source>
        <dbReference type="SAM" id="MobiDB-lite"/>
    </source>
</evidence>
<dbReference type="RefSeq" id="WP_084934890.1">
    <property type="nucleotide sequence ID" value="NZ_MLFR01000011.1"/>
</dbReference>
<evidence type="ECO:0000313" key="4">
    <source>
        <dbReference type="Proteomes" id="UP000193558"/>
    </source>
</evidence>
<dbReference type="Proteomes" id="UP000193558">
    <property type="component" value="Unassembled WGS sequence"/>
</dbReference>
<dbReference type="EMBL" id="MLFR01000011">
    <property type="protein sequence ID" value="ORM69137.1"/>
    <property type="molecule type" value="Genomic_DNA"/>
</dbReference>
<comment type="caution">
    <text evidence="3">The sequence shown here is derived from an EMBL/GenBank/DDBJ whole genome shotgun (WGS) entry which is preliminary data.</text>
</comment>
<protein>
    <recommendedName>
        <fullName evidence="5">Lipoprotein</fullName>
    </recommendedName>
</protein>
<feature type="region of interest" description="Disordered" evidence="2">
    <location>
        <begin position="66"/>
        <end position="87"/>
    </location>
</feature>
<proteinExistence type="predicted"/>
<dbReference type="OrthoDB" id="8641858at2"/>
<organism evidence="3 4">
    <name type="scientific">Pantoea rwandensis</name>
    <dbReference type="NCBI Taxonomy" id="1076550"/>
    <lineage>
        <taxon>Bacteria</taxon>
        <taxon>Pseudomonadati</taxon>
        <taxon>Pseudomonadota</taxon>
        <taxon>Gammaproteobacteria</taxon>
        <taxon>Enterobacterales</taxon>
        <taxon>Erwiniaceae</taxon>
        <taxon>Pantoea</taxon>
    </lineage>
</organism>
<evidence type="ECO:0000256" key="1">
    <source>
        <dbReference type="SAM" id="Coils"/>
    </source>
</evidence>
<reference evidence="3 4" key="1">
    <citation type="journal article" date="2017" name="Antonie Van Leeuwenhoek">
        <title>Phylogenomic resolution of the bacterial genus Pantoea and its relationship with Erwinia and Tatumella.</title>
        <authorList>
            <person name="Palmer M."/>
            <person name="Steenkamp E.T."/>
            <person name="Coetzee M.P."/>
            <person name="Chan W.Y."/>
            <person name="van Zyl E."/>
            <person name="De Maayer P."/>
            <person name="Coutinho T.A."/>
            <person name="Blom J."/>
            <person name="Smits T.H."/>
            <person name="Duffy B."/>
            <person name="Venter S.N."/>
        </authorList>
    </citation>
    <scope>NUCLEOTIDE SEQUENCE [LARGE SCALE GENOMIC DNA]</scope>
    <source>
        <strain evidence="3 4">LMG 26275</strain>
    </source>
</reference>
<evidence type="ECO:0008006" key="5">
    <source>
        <dbReference type="Google" id="ProtNLM"/>
    </source>
</evidence>
<name>A0A1X1CXP8_9GAMM</name>
<gene>
    <name evidence="3" type="ORF">HA51_12675</name>
</gene>
<keyword evidence="1" id="KW-0175">Coiled coil</keyword>
<dbReference type="PROSITE" id="PS51257">
    <property type="entry name" value="PROKAR_LIPOPROTEIN"/>
    <property type="match status" value="1"/>
</dbReference>
<dbReference type="AlphaFoldDB" id="A0A1X1CXP8"/>
<accession>A0A1X1CXP8</accession>
<feature type="coiled-coil region" evidence="1">
    <location>
        <begin position="103"/>
        <end position="156"/>
    </location>
</feature>
<feature type="compositionally biased region" description="Polar residues" evidence="2">
    <location>
        <begin position="66"/>
        <end position="81"/>
    </location>
</feature>
<sequence length="160" mass="17700">MRLYVLVASLLLAGCATSPQDCDLHAQDPSFLTKLSCSTSGGYRQKVDEQERQVLQSQRDNKIAQQNLADTQTREQASSQKLADEQTRLTAARSDLAQTLKKLKSGKANNQQRQQEIKQLEALQRQSAQANSTDDVAEIETKIADAKKRIAALEQANVSQ</sequence>
<evidence type="ECO:0000313" key="3">
    <source>
        <dbReference type="EMBL" id="ORM69137.1"/>
    </source>
</evidence>